<dbReference type="Pfam" id="PF12728">
    <property type="entry name" value="HTH_17"/>
    <property type="match status" value="1"/>
</dbReference>
<evidence type="ECO:0000313" key="2">
    <source>
        <dbReference type="EMBL" id="SDC70105.1"/>
    </source>
</evidence>
<accession>A0A1G6NSE6</accession>
<feature type="domain" description="Helix-turn-helix" evidence="1">
    <location>
        <begin position="7"/>
        <end position="58"/>
    </location>
</feature>
<dbReference type="AlphaFoldDB" id="A0A1G6NSE6"/>
<proteinExistence type="predicted"/>
<evidence type="ECO:0000313" key="3">
    <source>
        <dbReference type="Proteomes" id="UP000183203"/>
    </source>
</evidence>
<dbReference type="STRING" id="993073.AS029_12690"/>
<organism evidence="2 3">
    <name type="scientific">Microbacterium enclense</name>
    <dbReference type="NCBI Taxonomy" id="993073"/>
    <lineage>
        <taxon>Bacteria</taxon>
        <taxon>Bacillati</taxon>
        <taxon>Actinomycetota</taxon>
        <taxon>Actinomycetes</taxon>
        <taxon>Micrococcales</taxon>
        <taxon>Microbacteriaceae</taxon>
        <taxon>Microbacterium</taxon>
    </lineage>
</organism>
<protein>
    <submittedName>
        <fullName evidence="2">Transcriptional regulator, AlpA family</fullName>
    </submittedName>
</protein>
<dbReference type="OrthoDB" id="194758at2"/>
<dbReference type="RefSeq" id="WP_058232951.1">
    <property type="nucleotide sequence ID" value="NZ_FMYG01000006.1"/>
</dbReference>
<sequence length="70" mass="7881">MTSSGEVLTIQQVAEVTGLAVQTHYNMRSKGEGPRMWLLRGRVRCYRSDLDAWMREQSGADNVAPLKRTA</sequence>
<dbReference type="SUPFAM" id="SSF46955">
    <property type="entry name" value="Putative DNA-binding domain"/>
    <property type="match status" value="1"/>
</dbReference>
<evidence type="ECO:0000259" key="1">
    <source>
        <dbReference type="Pfam" id="PF12728"/>
    </source>
</evidence>
<name>A0A1G6NSE6_9MICO</name>
<reference evidence="2 3" key="1">
    <citation type="submission" date="2016-09" db="EMBL/GenBank/DDBJ databases">
        <authorList>
            <person name="Capua I."/>
            <person name="De Benedictis P."/>
            <person name="Joannis T."/>
            <person name="Lombin L.H."/>
            <person name="Cattoli G."/>
        </authorList>
    </citation>
    <scope>NUCLEOTIDE SEQUENCE [LARGE SCALE GENOMIC DNA]</scope>
    <source>
        <strain evidence="2 3">NIO-1002</strain>
    </source>
</reference>
<dbReference type="EMBL" id="FMYG01000006">
    <property type="protein sequence ID" value="SDC70105.1"/>
    <property type="molecule type" value="Genomic_DNA"/>
</dbReference>
<gene>
    <name evidence="2" type="ORF">SAMN05216418_2817</name>
</gene>
<dbReference type="InterPro" id="IPR009061">
    <property type="entry name" value="DNA-bd_dom_put_sf"/>
</dbReference>
<dbReference type="Proteomes" id="UP000183203">
    <property type="component" value="Unassembled WGS sequence"/>
</dbReference>
<dbReference type="InterPro" id="IPR041657">
    <property type="entry name" value="HTH_17"/>
</dbReference>